<evidence type="ECO:0000313" key="5">
    <source>
        <dbReference type="Proteomes" id="UP001149411"/>
    </source>
</evidence>
<dbReference type="InterPro" id="IPR002935">
    <property type="entry name" value="SAM_O-MeTrfase"/>
</dbReference>
<gene>
    <name evidence="4" type="ORF">EGH25_04735</name>
</gene>
<dbReference type="Pfam" id="PF13578">
    <property type="entry name" value="Methyltransf_24"/>
    <property type="match status" value="1"/>
</dbReference>
<dbReference type="PROSITE" id="PS51682">
    <property type="entry name" value="SAM_OMT_I"/>
    <property type="match status" value="1"/>
</dbReference>
<dbReference type="EMBL" id="RKLV01000004">
    <property type="protein sequence ID" value="MCX2818656.1"/>
    <property type="molecule type" value="Genomic_DNA"/>
</dbReference>
<keyword evidence="5" id="KW-1185">Reference proteome</keyword>
<sequence length="179" mass="19501">MYFAEENDRLKEIVRRIAERSPGSVTPRPVDALVYSVVRATSPDRCLEIGAYEGTTSLYIAQGLADEANGELVAVEVEESSARGARKHVEGAGVGDRVEVVTDDSLEYVPTLEGGFDLIFVSTPTKQHAEEYENVRPLLSDDAYLGIDNADGSPAVEKARDDGMDVLTFDDWSFALAQN</sequence>
<protein>
    <submittedName>
        <fullName evidence="4">Class I SAM-dependent methyltransferase</fullName>
        <ecNumber evidence="4">2.1.1.-</ecNumber>
    </submittedName>
</protein>
<name>A0A9Q4C5H2_9EURY</name>
<dbReference type="GO" id="GO:0008171">
    <property type="term" value="F:O-methyltransferase activity"/>
    <property type="evidence" value="ECO:0007669"/>
    <property type="project" value="InterPro"/>
</dbReference>
<evidence type="ECO:0000256" key="1">
    <source>
        <dbReference type="ARBA" id="ARBA00022603"/>
    </source>
</evidence>
<dbReference type="InterPro" id="IPR029063">
    <property type="entry name" value="SAM-dependent_MTases_sf"/>
</dbReference>
<comment type="caution">
    <text evidence="4">The sequence shown here is derived from an EMBL/GenBank/DDBJ whole genome shotgun (WGS) entry which is preliminary data.</text>
</comment>
<keyword evidence="1 4" id="KW-0489">Methyltransferase</keyword>
<evidence type="ECO:0000313" key="4">
    <source>
        <dbReference type="EMBL" id="MCX2818656.1"/>
    </source>
</evidence>
<dbReference type="Gene3D" id="3.40.50.150">
    <property type="entry name" value="Vaccinia Virus protein VP39"/>
    <property type="match status" value="1"/>
</dbReference>
<dbReference type="EC" id="2.1.1.-" evidence="4"/>
<accession>A0A9Q4C5H2</accession>
<dbReference type="GO" id="GO:0032259">
    <property type="term" value="P:methylation"/>
    <property type="evidence" value="ECO:0007669"/>
    <property type="project" value="UniProtKB-KW"/>
</dbReference>
<keyword evidence="3" id="KW-0949">S-adenosyl-L-methionine</keyword>
<dbReference type="PANTHER" id="PTHR43167">
    <property type="entry name" value="PUTATIVE (AFU_ORTHOLOGUE AFUA_6G01830)-RELATED"/>
    <property type="match status" value="1"/>
</dbReference>
<dbReference type="CDD" id="cd02440">
    <property type="entry name" value="AdoMet_MTases"/>
    <property type="match status" value="1"/>
</dbReference>
<proteinExistence type="predicted"/>
<evidence type="ECO:0000256" key="2">
    <source>
        <dbReference type="ARBA" id="ARBA00022679"/>
    </source>
</evidence>
<dbReference type="SUPFAM" id="SSF53335">
    <property type="entry name" value="S-adenosyl-L-methionine-dependent methyltransferases"/>
    <property type="match status" value="1"/>
</dbReference>
<dbReference type="PANTHER" id="PTHR43167:SF1">
    <property type="entry name" value="PUTATIVE (AFU_ORTHOLOGUE AFUA_6G01830)-RELATED"/>
    <property type="match status" value="1"/>
</dbReference>
<keyword evidence="2 4" id="KW-0808">Transferase</keyword>
<dbReference type="Proteomes" id="UP001149411">
    <property type="component" value="Unassembled WGS sequence"/>
</dbReference>
<organism evidence="4 5">
    <name type="scientific">Halorutilus salinus</name>
    <dbReference type="NCBI Taxonomy" id="2487751"/>
    <lineage>
        <taxon>Archaea</taxon>
        <taxon>Methanobacteriati</taxon>
        <taxon>Methanobacteriota</taxon>
        <taxon>Stenosarchaea group</taxon>
        <taxon>Halobacteria</taxon>
        <taxon>Halorutilales</taxon>
        <taxon>Halorutilaceae</taxon>
        <taxon>Halorutilus</taxon>
    </lineage>
</organism>
<dbReference type="AlphaFoldDB" id="A0A9Q4C5H2"/>
<evidence type="ECO:0000256" key="3">
    <source>
        <dbReference type="ARBA" id="ARBA00022691"/>
    </source>
</evidence>
<dbReference type="RefSeq" id="WP_266086499.1">
    <property type="nucleotide sequence ID" value="NZ_RKLV01000004.1"/>
</dbReference>
<reference evidence="4" key="1">
    <citation type="submission" date="2022-09" db="EMBL/GenBank/DDBJ databases">
        <title>Haloadaptaus new haloarchaeum isolated from saline soil.</title>
        <authorList>
            <person name="Duran-Viseras A."/>
            <person name="Sanchez-Porro C."/>
            <person name="Ventosa A."/>
        </authorList>
    </citation>
    <scope>NUCLEOTIDE SEQUENCE</scope>
    <source>
        <strain evidence="4">F3-133</strain>
    </source>
</reference>